<dbReference type="InterPro" id="IPR029039">
    <property type="entry name" value="Flavoprotein-like_sf"/>
</dbReference>
<evidence type="ECO:0000259" key="1">
    <source>
        <dbReference type="PROSITE" id="PS50902"/>
    </source>
</evidence>
<dbReference type="GO" id="GO:0016651">
    <property type="term" value="F:oxidoreductase activity, acting on NAD(P)H"/>
    <property type="evidence" value="ECO:0007669"/>
    <property type="project" value="UniProtKB-ARBA"/>
</dbReference>
<proteinExistence type="predicted"/>
<protein>
    <submittedName>
        <fullName evidence="2">Flavodoxin</fullName>
    </submittedName>
</protein>
<dbReference type="PROSITE" id="PS50902">
    <property type="entry name" value="FLAVODOXIN_LIKE"/>
    <property type="match status" value="1"/>
</dbReference>
<dbReference type="EMBL" id="FNGO01000002">
    <property type="protein sequence ID" value="SDL17903.1"/>
    <property type="molecule type" value="Genomic_DNA"/>
</dbReference>
<gene>
    <name evidence="2" type="ORF">SAMN04488692_10265</name>
</gene>
<organism evidence="2 3">
    <name type="scientific">Halarsenatibacter silvermanii</name>
    <dbReference type="NCBI Taxonomy" id="321763"/>
    <lineage>
        <taxon>Bacteria</taxon>
        <taxon>Bacillati</taxon>
        <taxon>Bacillota</taxon>
        <taxon>Clostridia</taxon>
        <taxon>Halanaerobiales</taxon>
        <taxon>Halarsenatibacteraceae</taxon>
        <taxon>Halarsenatibacter</taxon>
    </lineage>
</organism>
<feature type="domain" description="Flavodoxin-like" evidence="1">
    <location>
        <begin position="3"/>
        <end position="134"/>
    </location>
</feature>
<accession>A0A1G9HZB7</accession>
<evidence type="ECO:0000313" key="3">
    <source>
        <dbReference type="Proteomes" id="UP000199476"/>
    </source>
</evidence>
<dbReference type="GO" id="GO:0010181">
    <property type="term" value="F:FMN binding"/>
    <property type="evidence" value="ECO:0007669"/>
    <property type="project" value="InterPro"/>
</dbReference>
<dbReference type="OrthoDB" id="2112290at2"/>
<sequence length="134" mass="14583">MKNILIIYSQEGAAEKVARGIKEGAESQGHRAELLAASGEGDEISFHKYDLVVVGSPTKGLIKGRPAEDIPPTLDRCKHTVGQDAFAFITSSLIGSTRALKKLMEQLEKQGCVVKDFETLKKKSDGEKLGQERI</sequence>
<dbReference type="SUPFAM" id="SSF52218">
    <property type="entry name" value="Flavoproteins"/>
    <property type="match status" value="1"/>
</dbReference>
<dbReference type="Proteomes" id="UP000199476">
    <property type="component" value="Unassembled WGS sequence"/>
</dbReference>
<evidence type="ECO:0000313" key="2">
    <source>
        <dbReference type="EMBL" id="SDL17903.1"/>
    </source>
</evidence>
<dbReference type="Gene3D" id="3.40.50.360">
    <property type="match status" value="1"/>
</dbReference>
<dbReference type="InterPro" id="IPR008254">
    <property type="entry name" value="Flavodoxin/NO_synth"/>
</dbReference>
<dbReference type="STRING" id="321763.SAMN04488692_10265"/>
<name>A0A1G9HZB7_9FIRM</name>
<dbReference type="AlphaFoldDB" id="A0A1G9HZB7"/>
<reference evidence="2 3" key="1">
    <citation type="submission" date="2016-10" db="EMBL/GenBank/DDBJ databases">
        <authorList>
            <person name="de Groot N.N."/>
        </authorList>
    </citation>
    <scope>NUCLEOTIDE SEQUENCE [LARGE SCALE GENOMIC DNA]</scope>
    <source>
        <strain evidence="2 3">SLAS-1</strain>
    </source>
</reference>
<dbReference type="RefSeq" id="WP_089757901.1">
    <property type="nucleotide sequence ID" value="NZ_FNGO01000002.1"/>
</dbReference>
<keyword evidence="3" id="KW-1185">Reference proteome</keyword>
<dbReference type="Pfam" id="PF00258">
    <property type="entry name" value="Flavodoxin_1"/>
    <property type="match status" value="1"/>
</dbReference>